<dbReference type="CDD" id="cd05825">
    <property type="entry name" value="LbH_wcaF_like"/>
    <property type="match status" value="1"/>
</dbReference>
<reference evidence="3 4" key="1">
    <citation type="submission" date="2016-11" db="EMBL/GenBank/DDBJ databases">
        <authorList>
            <person name="Jaros S."/>
            <person name="Januszkiewicz K."/>
            <person name="Wedrychowicz H."/>
        </authorList>
    </citation>
    <scope>NUCLEOTIDE SEQUENCE [LARGE SCALE GENOMIC DNA]</scope>
    <source>
        <strain evidence="3 4">GAS95</strain>
    </source>
</reference>
<dbReference type="PANTHER" id="PTHR23416">
    <property type="entry name" value="SIALIC ACID SYNTHASE-RELATED"/>
    <property type="match status" value="1"/>
</dbReference>
<evidence type="ECO:0000256" key="1">
    <source>
        <dbReference type="ARBA" id="ARBA00007274"/>
    </source>
</evidence>
<dbReference type="InterPro" id="IPR051159">
    <property type="entry name" value="Hexapeptide_acetyltransf"/>
</dbReference>
<gene>
    <name evidence="3" type="ORF">SAMN05444165_0629</name>
</gene>
<sequence>MATLQVSRRRTATNGSITPVAMRRFIFRKLRLRISRFGECVHMIQQGIDGARQPSFSLGNRAARVAWRLTYLALFRPSPIPLHAWRSCLLRLFGAKIGTGVHIYPKVDIWAPWNLVVDDFAGVANGVSIYSMATISLGERCVISQGAHLCAGSHDYNDPTFQLFAKPIEVGRFAWICADAFVGPGVTIPEGAVVGARSVVARSLSTSWSVYAGMPARKIGPRQKQT</sequence>
<proteinExistence type="inferred from homology"/>
<dbReference type="InterPro" id="IPR011004">
    <property type="entry name" value="Trimer_LpxA-like_sf"/>
</dbReference>
<evidence type="ECO:0000256" key="2">
    <source>
        <dbReference type="ARBA" id="ARBA00022679"/>
    </source>
</evidence>
<dbReference type="PANTHER" id="PTHR23416:SF23">
    <property type="entry name" value="ACETYLTRANSFERASE C18B11.09C-RELATED"/>
    <property type="match status" value="1"/>
</dbReference>
<organism evidence="3 4">
    <name type="scientific">Paraburkholderia phenazinium</name>
    <dbReference type="NCBI Taxonomy" id="60549"/>
    <lineage>
        <taxon>Bacteria</taxon>
        <taxon>Pseudomonadati</taxon>
        <taxon>Pseudomonadota</taxon>
        <taxon>Betaproteobacteria</taxon>
        <taxon>Burkholderiales</taxon>
        <taxon>Burkholderiaceae</taxon>
        <taxon>Paraburkholderia</taxon>
    </lineage>
</organism>
<dbReference type="GO" id="GO:0005829">
    <property type="term" value="C:cytosol"/>
    <property type="evidence" value="ECO:0007669"/>
    <property type="project" value="TreeGrafter"/>
</dbReference>
<dbReference type="EMBL" id="FSRU01000001">
    <property type="protein sequence ID" value="SIO03963.1"/>
    <property type="molecule type" value="Genomic_DNA"/>
</dbReference>
<dbReference type="AlphaFoldDB" id="A0A1N6G8V8"/>
<protein>
    <submittedName>
        <fullName evidence="3">Putative colanic acid biosynthesis acetyltransferase WcaF</fullName>
    </submittedName>
</protein>
<dbReference type="SUPFAM" id="SSF51161">
    <property type="entry name" value="Trimeric LpxA-like enzymes"/>
    <property type="match status" value="1"/>
</dbReference>
<accession>A0A1N6G8V8</accession>
<dbReference type="GO" id="GO:0008374">
    <property type="term" value="F:O-acyltransferase activity"/>
    <property type="evidence" value="ECO:0007669"/>
    <property type="project" value="TreeGrafter"/>
</dbReference>
<name>A0A1N6G8V8_9BURK</name>
<keyword evidence="2 3" id="KW-0808">Transferase</keyword>
<evidence type="ECO:0000313" key="3">
    <source>
        <dbReference type="EMBL" id="SIO03963.1"/>
    </source>
</evidence>
<dbReference type="Gene3D" id="2.160.10.10">
    <property type="entry name" value="Hexapeptide repeat proteins"/>
    <property type="match status" value="1"/>
</dbReference>
<keyword evidence="4" id="KW-1185">Reference proteome</keyword>
<dbReference type="Proteomes" id="UP000185151">
    <property type="component" value="Unassembled WGS sequence"/>
</dbReference>
<evidence type="ECO:0000313" key="4">
    <source>
        <dbReference type="Proteomes" id="UP000185151"/>
    </source>
</evidence>
<comment type="similarity">
    <text evidence="1">Belongs to the transferase hexapeptide repeat family.</text>
</comment>